<keyword evidence="2" id="KW-0732">Signal</keyword>
<accession>A0A4R6E1G3</accession>
<dbReference type="Gene3D" id="2.40.160.130">
    <property type="entry name" value="Capsule assembly protein Wzi"/>
    <property type="match status" value="1"/>
</dbReference>
<feature type="region of interest" description="Disordered" evidence="1">
    <location>
        <begin position="92"/>
        <end position="116"/>
    </location>
</feature>
<evidence type="ECO:0000256" key="1">
    <source>
        <dbReference type="SAM" id="MobiDB-lite"/>
    </source>
</evidence>
<name>A0A4R6E1G3_SCAGO</name>
<keyword evidence="4" id="KW-1185">Reference proteome</keyword>
<protein>
    <submittedName>
        <fullName evidence="3">Capsule assembly protein Wzi</fullName>
    </submittedName>
</protein>
<dbReference type="InterPro" id="IPR038636">
    <property type="entry name" value="Wzi_sf"/>
</dbReference>
<feature type="chain" id="PRO_5020892494" evidence="2">
    <location>
        <begin position="23"/>
        <end position="474"/>
    </location>
</feature>
<dbReference type="EMBL" id="SNVX01000018">
    <property type="protein sequence ID" value="TDN51523.1"/>
    <property type="molecule type" value="Genomic_DNA"/>
</dbReference>
<comment type="caution">
    <text evidence="3">The sequence shown here is derived from an EMBL/GenBank/DDBJ whole genome shotgun (WGS) entry which is preliminary data.</text>
</comment>
<evidence type="ECO:0000313" key="4">
    <source>
        <dbReference type="Proteomes" id="UP000295530"/>
    </source>
</evidence>
<dbReference type="Pfam" id="PF14052">
    <property type="entry name" value="Caps_assemb_Wzi"/>
    <property type="match status" value="1"/>
</dbReference>
<dbReference type="OrthoDB" id="101884at2"/>
<proteinExistence type="predicted"/>
<dbReference type="RefSeq" id="WP_133462120.1">
    <property type="nucleotide sequence ID" value="NZ_SNVX01000018.1"/>
</dbReference>
<reference evidence="3 4" key="1">
    <citation type="submission" date="2019-03" db="EMBL/GenBank/DDBJ databases">
        <title>Genomic analyses of the natural microbiome of Caenorhabditis elegans.</title>
        <authorList>
            <person name="Samuel B."/>
        </authorList>
    </citation>
    <scope>NUCLEOTIDE SEQUENCE [LARGE SCALE GENOMIC DNA]</scope>
    <source>
        <strain evidence="3 4">BIGb0156</strain>
    </source>
</reference>
<organism evidence="3 4">
    <name type="scientific">Scandinavium goeteborgense</name>
    <dbReference type="NCBI Taxonomy" id="1851514"/>
    <lineage>
        <taxon>Bacteria</taxon>
        <taxon>Pseudomonadati</taxon>
        <taxon>Pseudomonadota</taxon>
        <taxon>Gammaproteobacteria</taxon>
        <taxon>Enterobacterales</taxon>
        <taxon>Enterobacteriaceae</taxon>
        <taxon>Scandinavium</taxon>
    </lineage>
</organism>
<dbReference type="InterPro" id="IPR026950">
    <property type="entry name" value="Caps_assemb_Wzi"/>
</dbReference>
<gene>
    <name evidence="3" type="ORF">EC847_11852</name>
</gene>
<evidence type="ECO:0000313" key="3">
    <source>
        <dbReference type="EMBL" id="TDN51523.1"/>
    </source>
</evidence>
<evidence type="ECO:0000256" key="2">
    <source>
        <dbReference type="SAM" id="SignalP"/>
    </source>
</evidence>
<dbReference type="Proteomes" id="UP000295530">
    <property type="component" value="Unassembled WGS sequence"/>
</dbReference>
<dbReference type="AlphaFoldDB" id="A0A4R6E1G3"/>
<feature type="signal peptide" evidence="2">
    <location>
        <begin position="1"/>
        <end position="22"/>
    </location>
</feature>
<sequence>MKKYILGVIPILLAGMPFAATAGGLVTSDSALRSDLAWLSSNGVVDLDLSTWPLSQSEIERKLAHAHPDSAAQRLVIERVLTRMDSIKSDVRYEGHTSTGKRTLPQGFDSTRSSQNSATLALSQSDNWWDVHLEGSVENKQYIGDRSDYNLDNSYAAIKFANQWISFGKVPQWWGPGYEGSLIRSDASRPLTGFLMQRADQTAPETAWLNWVGPWQYQLMASQEDQYTSVPHTKVVGVRFTATPENGPLTLGFAHVMQWGGKGRPSDFSDFWNGMTGKDYYGSNNPLGNHLVALDFSYKLGPDYGVPVKVYGQMAGEEVKDFMPSRNMYLLGVEGHHLVGVNTLNWYVEYHDTRSDGDERNLSYRHQVYKDGYYQQGYPLGDAIGGDGQLLAAKVELATLDNQRFSSRIVYARVNPGDQLENMAFPRSDTLKGIQLGWESDVYKAIHLSGVLWFTDANKNDTGASLNIELPFSL</sequence>